<feature type="non-terminal residue" evidence="2">
    <location>
        <position position="1"/>
    </location>
</feature>
<organism evidence="2 3">
    <name type="scientific">Wuchereria bancrofti</name>
    <dbReference type="NCBI Taxonomy" id="6293"/>
    <lineage>
        <taxon>Eukaryota</taxon>
        <taxon>Metazoa</taxon>
        <taxon>Ecdysozoa</taxon>
        <taxon>Nematoda</taxon>
        <taxon>Chromadorea</taxon>
        <taxon>Rhabditida</taxon>
        <taxon>Spirurina</taxon>
        <taxon>Spiruromorpha</taxon>
        <taxon>Filarioidea</taxon>
        <taxon>Onchocercidae</taxon>
        <taxon>Wuchereria</taxon>
    </lineage>
</organism>
<reference evidence="3" key="1">
    <citation type="submission" date="2012-08" db="EMBL/GenBank/DDBJ databases">
        <title>The Genome Sequence of Wuchereria bancrofti.</title>
        <authorList>
            <person name="Nutman T.B."/>
            <person name="Fink D.L."/>
            <person name="Russ C."/>
            <person name="Young S."/>
            <person name="Zeng Q."/>
            <person name="Koehrsen M."/>
            <person name="Alvarado L."/>
            <person name="Berlin A."/>
            <person name="Chapman S.B."/>
            <person name="Chen Z."/>
            <person name="Freedman E."/>
            <person name="Gellesch M."/>
            <person name="Goldberg J."/>
            <person name="Griggs A."/>
            <person name="Gujja S."/>
            <person name="Heilman E.R."/>
            <person name="Heiman D."/>
            <person name="Hepburn T."/>
            <person name="Howarth C."/>
            <person name="Jen D."/>
            <person name="Larson L."/>
            <person name="Lewis B."/>
            <person name="Mehta T."/>
            <person name="Park D."/>
            <person name="Pearson M."/>
            <person name="Roberts A."/>
            <person name="Saif S."/>
            <person name="Shea T."/>
            <person name="Shenoy N."/>
            <person name="Sisk P."/>
            <person name="Stolte C."/>
            <person name="Sykes S."/>
            <person name="Walk T."/>
            <person name="White J."/>
            <person name="Yandava C."/>
            <person name="Haas B."/>
            <person name="Henn M.R."/>
            <person name="Nusbaum C."/>
            <person name="Birren B."/>
        </authorList>
    </citation>
    <scope>NUCLEOTIDE SEQUENCE [LARGE SCALE GENOMIC DNA]</scope>
    <source>
        <strain evidence="3">NA</strain>
    </source>
</reference>
<evidence type="ECO:0000313" key="3">
    <source>
        <dbReference type="Proteomes" id="UP000004810"/>
    </source>
</evidence>
<name>J9AG93_WUCBA</name>
<protein>
    <submittedName>
        <fullName evidence="2">Uncharacterized protein</fullName>
    </submittedName>
</protein>
<accession>J9AG93</accession>
<comment type="caution">
    <text evidence="2">The sequence shown here is derived from an EMBL/GenBank/DDBJ whole genome shotgun (WGS) entry which is preliminary data.</text>
</comment>
<evidence type="ECO:0000313" key="2">
    <source>
        <dbReference type="EMBL" id="EJW73090.1"/>
    </source>
</evidence>
<dbReference type="EMBL" id="ADBV01014741">
    <property type="protein sequence ID" value="EJW73090.1"/>
    <property type="molecule type" value="Genomic_DNA"/>
</dbReference>
<dbReference type="AlphaFoldDB" id="J9AG93"/>
<dbReference type="Proteomes" id="UP000004810">
    <property type="component" value="Unassembled WGS sequence"/>
</dbReference>
<gene>
    <name evidence="2" type="ORF">WUBG_16005</name>
</gene>
<sequence>APDDIKPKYFMLDESYNFLYSLCPVISFENEQSFTELGDQIRSISNKSSDVELERSVSMQDNLYASEHYNEGNSLLGKGWIVHHRWKPESFDGRTSTISLSTNTDFSQNFDVEIRNILDETSNEVMSQRHSNNGSLNGENSCT</sequence>
<evidence type="ECO:0000256" key="1">
    <source>
        <dbReference type="SAM" id="MobiDB-lite"/>
    </source>
</evidence>
<feature type="region of interest" description="Disordered" evidence="1">
    <location>
        <begin position="124"/>
        <end position="143"/>
    </location>
</feature>
<proteinExistence type="predicted"/>